<evidence type="ECO:0008006" key="3">
    <source>
        <dbReference type="Google" id="ProtNLM"/>
    </source>
</evidence>
<evidence type="ECO:0000313" key="1">
    <source>
        <dbReference type="EMBL" id="KAG6527357.1"/>
    </source>
</evidence>
<gene>
    <name evidence="1" type="ORF">ZIOFF_009456</name>
</gene>
<keyword evidence="2" id="KW-1185">Reference proteome</keyword>
<dbReference type="AlphaFoldDB" id="A0A8J5LWJ8"/>
<reference evidence="1 2" key="1">
    <citation type="submission" date="2020-08" db="EMBL/GenBank/DDBJ databases">
        <title>Plant Genome Project.</title>
        <authorList>
            <person name="Zhang R.-G."/>
        </authorList>
    </citation>
    <scope>NUCLEOTIDE SEQUENCE [LARGE SCALE GENOMIC DNA]</scope>
    <source>
        <tissue evidence="1">Rhizome</tissue>
    </source>
</reference>
<organism evidence="1 2">
    <name type="scientific">Zingiber officinale</name>
    <name type="common">Ginger</name>
    <name type="synonym">Amomum zingiber</name>
    <dbReference type="NCBI Taxonomy" id="94328"/>
    <lineage>
        <taxon>Eukaryota</taxon>
        <taxon>Viridiplantae</taxon>
        <taxon>Streptophyta</taxon>
        <taxon>Embryophyta</taxon>
        <taxon>Tracheophyta</taxon>
        <taxon>Spermatophyta</taxon>
        <taxon>Magnoliopsida</taxon>
        <taxon>Liliopsida</taxon>
        <taxon>Zingiberales</taxon>
        <taxon>Zingiberaceae</taxon>
        <taxon>Zingiber</taxon>
    </lineage>
</organism>
<dbReference type="Proteomes" id="UP000734854">
    <property type="component" value="Unassembled WGS sequence"/>
</dbReference>
<accession>A0A8J5LWJ8</accession>
<dbReference type="EMBL" id="JACMSC010000003">
    <property type="protein sequence ID" value="KAG6527357.1"/>
    <property type="molecule type" value="Genomic_DNA"/>
</dbReference>
<evidence type="ECO:0000313" key="2">
    <source>
        <dbReference type="Proteomes" id="UP000734854"/>
    </source>
</evidence>
<comment type="caution">
    <text evidence="1">The sequence shown here is derived from an EMBL/GenBank/DDBJ whole genome shotgun (WGS) entry which is preliminary data.</text>
</comment>
<protein>
    <recommendedName>
        <fullName evidence="3">DUF4219 domain-containing protein</fullName>
    </recommendedName>
</protein>
<proteinExistence type="predicted"/>
<name>A0A8J5LWJ8_ZINOF</name>
<sequence length="205" mass="23255">MTNNLISLVPRFNSENFDYWSTLMKLGLESQDLWIVIEGVPEEEDQLTEPQRNILKNKKQKDRKAPFQIYQALEISVYERISKATREDQITYGEASKEKKWVHAMNEEISSIEKSGSDASSVDVIVCKLHAKFVIKDLETLTLFCGVEVHPTSNGLLLSQQKGRSSCSGIAHGIPRLVWKLKLDFSQGSERGATTTCSQIHRQNK</sequence>